<evidence type="ECO:0000259" key="1">
    <source>
        <dbReference type="Pfam" id="PF01593"/>
    </source>
</evidence>
<comment type="caution">
    <text evidence="2">The sequence shown here is derived from an EMBL/GenBank/DDBJ whole genome shotgun (WGS) entry which is preliminary data.</text>
</comment>
<dbReference type="EMBL" id="JTDK01000018">
    <property type="protein sequence ID" value="KHK95890.1"/>
    <property type="molecule type" value="Genomic_DNA"/>
</dbReference>
<dbReference type="PANTHER" id="PTHR42923">
    <property type="entry name" value="PROTOPORPHYRINOGEN OXIDASE"/>
    <property type="match status" value="1"/>
</dbReference>
<organism evidence="2 3">
    <name type="scientific">Microbacterium mangrovi</name>
    <dbReference type="NCBI Taxonomy" id="1348253"/>
    <lineage>
        <taxon>Bacteria</taxon>
        <taxon>Bacillati</taxon>
        <taxon>Actinomycetota</taxon>
        <taxon>Actinomycetes</taxon>
        <taxon>Micrococcales</taxon>
        <taxon>Microbacteriaceae</taxon>
        <taxon>Microbacterium</taxon>
    </lineage>
</organism>
<dbReference type="Proteomes" id="UP000031030">
    <property type="component" value="Unassembled WGS sequence"/>
</dbReference>
<name>A0A0B1ZXF1_9MICO</name>
<reference evidence="2 3" key="1">
    <citation type="submission" date="2014-11" db="EMBL/GenBank/DDBJ databases">
        <title>Genome sequence of Microbacterium mangrovi MUSC 115(T).</title>
        <authorList>
            <person name="Lee L.-H."/>
        </authorList>
    </citation>
    <scope>NUCLEOTIDE SEQUENCE [LARGE SCALE GENOMIC DNA]</scope>
    <source>
        <strain evidence="2 3">MUSC 115</strain>
    </source>
</reference>
<feature type="domain" description="Amine oxidase" evidence="1">
    <location>
        <begin position="8"/>
        <end position="283"/>
    </location>
</feature>
<sequence length="414" mass="45244">MAIIGGGISGVATAYLCDESWSVDLFEAEARLGGNAATVDVDGIPVDLGAETFNPSTHPLYWELLTRIGVDDTIIELPGTLSVSDAATRRPRFVSRHPLRTPRHALGLLQFIRAARRFIASDPSPDLTLEDWFAQQRFAPRFEREVLLPWLASLTSSRVDTLKTQSMLAFLVLFAPAFPANLLSSPKTYGSSIGLGGIIELLAAGCRHLTVRTGERVGRAERIDGAWFIHTPTGRSGPYEKLVVTAPPYAAREFLTGIPDALAGILNRYDYYPARLVIHGDPRVMPADERDWCMHNAAASGETCEASFWLGASRTDPVTGAPVRLFKSWATHRSVAPESVRAERTFHHLLLTPDAVRAASDLTEWQGRDGLFFAGHFTQVTDLQETALASAIAVAEALDAGSPNLRALRMRCWV</sequence>
<gene>
    <name evidence="2" type="ORF">LK09_17935</name>
</gene>
<evidence type="ECO:0000313" key="2">
    <source>
        <dbReference type="EMBL" id="KHK95890.1"/>
    </source>
</evidence>
<proteinExistence type="predicted"/>
<protein>
    <recommendedName>
        <fullName evidence="1">Amine oxidase domain-containing protein</fullName>
    </recommendedName>
</protein>
<dbReference type="Gene3D" id="3.50.50.60">
    <property type="entry name" value="FAD/NAD(P)-binding domain"/>
    <property type="match status" value="1"/>
</dbReference>
<evidence type="ECO:0000313" key="3">
    <source>
        <dbReference type="Proteomes" id="UP000031030"/>
    </source>
</evidence>
<dbReference type="InterPro" id="IPR036188">
    <property type="entry name" value="FAD/NAD-bd_sf"/>
</dbReference>
<dbReference type="GO" id="GO:0016491">
    <property type="term" value="F:oxidoreductase activity"/>
    <property type="evidence" value="ECO:0007669"/>
    <property type="project" value="InterPro"/>
</dbReference>
<dbReference type="SUPFAM" id="SSF51905">
    <property type="entry name" value="FAD/NAD(P)-binding domain"/>
    <property type="match status" value="1"/>
</dbReference>
<dbReference type="InterPro" id="IPR050464">
    <property type="entry name" value="Zeta_carotene_desat/Oxidored"/>
</dbReference>
<dbReference type="InterPro" id="IPR002937">
    <property type="entry name" value="Amino_oxidase"/>
</dbReference>
<accession>A0A0B1ZXF1</accession>
<dbReference type="AlphaFoldDB" id="A0A0B1ZXF1"/>
<keyword evidence="3" id="KW-1185">Reference proteome</keyword>
<dbReference type="Pfam" id="PF01593">
    <property type="entry name" value="Amino_oxidase"/>
    <property type="match status" value="1"/>
</dbReference>